<sequence>MQYFGVGFLVLLFLEIMSIVWVADWLGGGFTFLLMIVSFIGGTMMLRHTGLSGILLAGAAIRSGDNISMYQMLWPIRYTVAGILLLSPGFVSTIIALLLLLPIKGRPAAQMNTQSFRQQTFTRRTEDDGDIIEGEYTVTRADPQAKHQEYIEHKRD</sequence>
<reference evidence="2 4" key="1">
    <citation type="submission" date="2011-05" db="EMBL/GenBank/DDBJ databases">
        <authorList>
            <person name="Muzny D."/>
            <person name="Qin X."/>
            <person name="Deng J."/>
            <person name="Jiang H."/>
            <person name="Liu Y."/>
            <person name="Qu J."/>
            <person name="Song X.-Z."/>
            <person name="Zhang L."/>
            <person name="Thornton R."/>
            <person name="Coyle M."/>
            <person name="Francisco L."/>
            <person name="Jackson L."/>
            <person name="Javaid M."/>
            <person name="Korchina V."/>
            <person name="Kovar C."/>
            <person name="Mata R."/>
            <person name="Mathew T."/>
            <person name="Ngo R."/>
            <person name="Nguyen L."/>
            <person name="Nguyen N."/>
            <person name="Okwuonu G."/>
            <person name="Ongeri F."/>
            <person name="Pham C."/>
            <person name="Simmons D."/>
            <person name="Wilczek-Boney K."/>
            <person name="Hale W."/>
            <person name="Jakkamsetti A."/>
            <person name="Pham P."/>
            <person name="Ruth R."/>
            <person name="San Lucas F."/>
            <person name="Warren J."/>
            <person name="Zhang J."/>
            <person name="Zhao Z."/>
            <person name="Zhou C."/>
            <person name="Zhu D."/>
            <person name="Lee S."/>
            <person name="Bess C."/>
            <person name="Blankenburg K."/>
            <person name="Forbes L."/>
            <person name="Fu Q."/>
            <person name="Gubbala S."/>
            <person name="Hirani K."/>
            <person name="Jayaseelan J.C."/>
            <person name="Lara F."/>
            <person name="Munidasa M."/>
            <person name="Palculict T."/>
            <person name="Patil S."/>
            <person name="Pu L.-L."/>
            <person name="Saada N."/>
            <person name="Tang L."/>
            <person name="Weissenberger G."/>
            <person name="Zhu Y."/>
            <person name="Hemphill L."/>
            <person name="Shang Y."/>
            <person name="Youmans B."/>
            <person name="Ayvaz T."/>
            <person name="Ross M."/>
            <person name="Santibanez J."/>
            <person name="Aqrawi P."/>
            <person name="Gross S."/>
            <person name="Joshi V."/>
            <person name="Fowler G."/>
            <person name="Nazareth L."/>
            <person name="Reid J."/>
            <person name="Worley K."/>
            <person name="Petrosino J."/>
            <person name="Highlander S."/>
            <person name="Gibbs R."/>
        </authorList>
    </citation>
    <scope>NUCLEOTIDE SEQUENCE [LARGE SCALE GENOMIC DNA]</scope>
    <source>
        <strain evidence="2 4">ATCC 33926</strain>
    </source>
</reference>
<dbReference type="Proteomes" id="UP000829455">
    <property type="component" value="Chromosome"/>
</dbReference>
<feature type="transmembrane region" description="Helical" evidence="1">
    <location>
        <begin position="78"/>
        <end position="101"/>
    </location>
</feature>
<dbReference type="RefSeq" id="WP_003776600.1">
    <property type="nucleotide sequence ID" value="NZ_CP094241.1"/>
</dbReference>
<evidence type="ECO:0000313" key="4">
    <source>
        <dbReference type="Proteomes" id="UP000004982"/>
    </source>
</evidence>
<dbReference type="PANTHER" id="PTHR35335">
    <property type="entry name" value="UPF0716 PROTEIN FXSA"/>
    <property type="match status" value="1"/>
</dbReference>
<dbReference type="AlphaFoldDB" id="A0AA36XMM2"/>
<gene>
    <name evidence="2" type="ORF">HMPREF9418_0514</name>
    <name evidence="3" type="ORF">MON40_10760</name>
</gene>
<dbReference type="GO" id="GO:0016020">
    <property type="term" value="C:membrane"/>
    <property type="evidence" value="ECO:0007669"/>
    <property type="project" value="InterPro"/>
</dbReference>
<organism evidence="2 4">
    <name type="scientific">Neisseria macacae ATCC 33926</name>
    <dbReference type="NCBI Taxonomy" id="997348"/>
    <lineage>
        <taxon>Bacteria</taxon>
        <taxon>Pseudomonadati</taxon>
        <taxon>Pseudomonadota</taxon>
        <taxon>Betaproteobacteria</taxon>
        <taxon>Neisseriales</taxon>
        <taxon>Neisseriaceae</taxon>
        <taxon>Neisseria</taxon>
    </lineage>
</organism>
<protein>
    <submittedName>
        <fullName evidence="2">Cytoplasmic membrane protein FxsA</fullName>
    </submittedName>
    <submittedName>
        <fullName evidence="3">FxsA family protein</fullName>
    </submittedName>
</protein>
<dbReference type="PANTHER" id="PTHR35335:SF1">
    <property type="entry name" value="UPF0716 PROTEIN FXSA"/>
    <property type="match status" value="1"/>
</dbReference>
<keyword evidence="1" id="KW-0812">Transmembrane</keyword>
<dbReference type="EMBL" id="CP094241">
    <property type="protein sequence ID" value="UNV84477.1"/>
    <property type="molecule type" value="Genomic_DNA"/>
</dbReference>
<evidence type="ECO:0000313" key="3">
    <source>
        <dbReference type="EMBL" id="UNV84477.1"/>
    </source>
</evidence>
<dbReference type="Pfam" id="PF04186">
    <property type="entry name" value="FxsA"/>
    <property type="match status" value="1"/>
</dbReference>
<dbReference type="EMBL" id="AFQE01000025">
    <property type="protein sequence ID" value="EGQ78025.1"/>
    <property type="molecule type" value="Genomic_DNA"/>
</dbReference>
<keyword evidence="1" id="KW-1133">Transmembrane helix</keyword>
<keyword evidence="1" id="KW-0472">Membrane</keyword>
<dbReference type="InterPro" id="IPR007313">
    <property type="entry name" value="FxsA"/>
</dbReference>
<keyword evidence="5" id="KW-1185">Reference proteome</keyword>
<evidence type="ECO:0000313" key="5">
    <source>
        <dbReference type="Proteomes" id="UP000829455"/>
    </source>
</evidence>
<reference evidence="3 5" key="2">
    <citation type="submission" date="2022-03" db="EMBL/GenBank/DDBJ databases">
        <title>Genome sequencing of Neisseria macacae.</title>
        <authorList>
            <person name="Baek M.-G."/>
        </authorList>
    </citation>
    <scope>NUCLEOTIDE SEQUENCE [LARGE SCALE GENOMIC DNA]</scope>
    <source>
        <strain evidence="3 5">ATCC 33926</strain>
    </source>
</reference>
<dbReference type="Proteomes" id="UP000004982">
    <property type="component" value="Unassembled WGS sequence"/>
</dbReference>
<evidence type="ECO:0000313" key="2">
    <source>
        <dbReference type="EMBL" id="EGQ78025.1"/>
    </source>
</evidence>
<proteinExistence type="predicted"/>
<accession>A0AA36XMM2</accession>
<feature type="transmembrane region" description="Helical" evidence="1">
    <location>
        <begin position="32"/>
        <end position="57"/>
    </location>
</feature>
<dbReference type="NCBIfam" id="NF008528">
    <property type="entry name" value="PRK11463.1-2"/>
    <property type="match status" value="1"/>
</dbReference>
<evidence type="ECO:0000256" key="1">
    <source>
        <dbReference type="SAM" id="Phobius"/>
    </source>
</evidence>
<name>A0AA36XMM2_9NEIS</name>